<protein>
    <submittedName>
        <fullName evidence="1">Uncharacterized protein</fullName>
    </submittedName>
</protein>
<proteinExistence type="predicted"/>
<dbReference type="Pfam" id="PF11578">
    <property type="entry name" value="DUF3237"/>
    <property type="match status" value="1"/>
</dbReference>
<dbReference type="Proteomes" id="UP001281614">
    <property type="component" value="Unassembled WGS sequence"/>
</dbReference>
<sequence length="187" mass="19909">MSNFPKLIPAFTVQIHLGTPSPIGTLAHGPSQLHAPFLPDAGALVSEPDYPLRIDAVFLHGSDFLRFDPDGSRARLEVASALRDRATGAVIRFDYTGTIDISGPAGRVLKDLPGAGTTEFGDACEFSMLFSSGGQAKPGHAVTSAKFESGHEALRELQNKVYVGSGRFVLEEGKPIVVEYKISEVVA</sequence>
<dbReference type="Gene3D" id="2.40.160.20">
    <property type="match status" value="1"/>
</dbReference>
<evidence type="ECO:0000313" key="2">
    <source>
        <dbReference type="Proteomes" id="UP001281614"/>
    </source>
</evidence>
<comment type="caution">
    <text evidence="1">The sequence shown here is derived from an EMBL/GenBank/DDBJ whole genome shotgun (WGS) entry which is preliminary data.</text>
</comment>
<organism evidence="1 2">
    <name type="scientific">Colletotrichum kahawae</name>
    <name type="common">Coffee berry disease fungus</name>
    <dbReference type="NCBI Taxonomy" id="34407"/>
    <lineage>
        <taxon>Eukaryota</taxon>
        <taxon>Fungi</taxon>
        <taxon>Dikarya</taxon>
        <taxon>Ascomycota</taxon>
        <taxon>Pezizomycotina</taxon>
        <taxon>Sordariomycetes</taxon>
        <taxon>Hypocreomycetidae</taxon>
        <taxon>Glomerellales</taxon>
        <taxon>Glomerellaceae</taxon>
        <taxon>Colletotrichum</taxon>
        <taxon>Colletotrichum gloeosporioides species complex</taxon>
    </lineage>
</organism>
<name>A0AAE0D8P4_COLKA</name>
<dbReference type="AlphaFoldDB" id="A0AAE0D8P4"/>
<evidence type="ECO:0000313" key="1">
    <source>
        <dbReference type="EMBL" id="KAK2768936.1"/>
    </source>
</evidence>
<accession>A0AAE0D8P4</accession>
<gene>
    <name evidence="1" type="ORF">CKAH01_00543</name>
</gene>
<dbReference type="EMBL" id="VYYT01000112">
    <property type="protein sequence ID" value="KAK2768936.1"/>
    <property type="molecule type" value="Genomic_DNA"/>
</dbReference>
<keyword evidence="2" id="KW-1185">Reference proteome</keyword>
<reference evidence="1" key="1">
    <citation type="submission" date="2023-02" db="EMBL/GenBank/DDBJ databases">
        <title>Colletotrichum kahawae CIFC_Que2 genome sequencing and assembly.</title>
        <authorList>
            <person name="Baroncelli R."/>
        </authorList>
    </citation>
    <scope>NUCLEOTIDE SEQUENCE</scope>
    <source>
        <strain evidence="1">CIFC_Que2</strain>
    </source>
</reference>